<protein>
    <submittedName>
        <fullName evidence="7">Hypp8886 protein</fullName>
    </submittedName>
</protein>
<evidence type="ECO:0000313" key="8">
    <source>
        <dbReference type="Proteomes" id="UP000838412"/>
    </source>
</evidence>
<evidence type="ECO:0000256" key="2">
    <source>
        <dbReference type="ARBA" id="ARBA00022723"/>
    </source>
</evidence>
<dbReference type="PANTHER" id="PTHR10209:SF881">
    <property type="entry name" value="FI07970P-RELATED"/>
    <property type="match status" value="1"/>
</dbReference>
<dbReference type="FunFam" id="2.60.120.330:FF:000038">
    <property type="entry name" value="Si:dkey-10o6.2"/>
    <property type="match status" value="1"/>
</dbReference>
<organism evidence="7 8">
    <name type="scientific">Branchiostoma lanceolatum</name>
    <name type="common">Common lancelet</name>
    <name type="synonym">Amphioxus lanceolatum</name>
    <dbReference type="NCBI Taxonomy" id="7740"/>
    <lineage>
        <taxon>Eukaryota</taxon>
        <taxon>Metazoa</taxon>
        <taxon>Chordata</taxon>
        <taxon>Cephalochordata</taxon>
        <taxon>Leptocardii</taxon>
        <taxon>Amphioxiformes</taxon>
        <taxon>Branchiostomatidae</taxon>
        <taxon>Branchiostoma</taxon>
    </lineage>
</organism>
<accession>A0A8J9ZBX8</accession>
<feature type="domain" description="Fe2OG dioxygenase" evidence="6">
    <location>
        <begin position="136"/>
        <end position="233"/>
    </location>
</feature>
<sequence length="233" mass="26456">MPRNQYLCHDLFFVLYLQIEQVFQVAEKFFSLPKNVKEKYAWSVDSVHGWVALERESINPSRPGDLKEAFSVRWVPEKPSAWPTAELPEFQDVVLDFFDKCKKLSLQILELVARGLHLKDAKVFVNSHALMGTGGNPTALRLLHYPPVPAETKPGQVRCGEHSDYGAITLLFQQVPGLEVLNRDGVYVPAPIIENAVLVNIGDLMQRWTSDRLVSTKHRVLLPTSQGREQVRQ</sequence>
<evidence type="ECO:0000259" key="6">
    <source>
        <dbReference type="PROSITE" id="PS51471"/>
    </source>
</evidence>
<reference evidence="7" key="1">
    <citation type="submission" date="2022-01" db="EMBL/GenBank/DDBJ databases">
        <authorList>
            <person name="Braso-Vives M."/>
        </authorList>
    </citation>
    <scope>NUCLEOTIDE SEQUENCE</scope>
</reference>
<evidence type="ECO:0000313" key="7">
    <source>
        <dbReference type="EMBL" id="CAH1250635.1"/>
    </source>
</evidence>
<dbReference type="Pfam" id="PF14226">
    <property type="entry name" value="DIOX_N"/>
    <property type="match status" value="1"/>
</dbReference>
<dbReference type="Proteomes" id="UP000838412">
    <property type="component" value="Chromosome 18"/>
</dbReference>
<keyword evidence="8" id="KW-1185">Reference proteome</keyword>
<dbReference type="EMBL" id="OV696703">
    <property type="protein sequence ID" value="CAH1250635.1"/>
    <property type="molecule type" value="Genomic_DNA"/>
</dbReference>
<keyword evidence="3 5" id="KW-0560">Oxidoreductase</keyword>
<dbReference type="Pfam" id="PF03171">
    <property type="entry name" value="2OG-FeII_Oxy"/>
    <property type="match status" value="1"/>
</dbReference>
<dbReference type="OrthoDB" id="288590at2759"/>
<keyword evidence="4 5" id="KW-0408">Iron</keyword>
<evidence type="ECO:0000256" key="5">
    <source>
        <dbReference type="RuleBase" id="RU003682"/>
    </source>
</evidence>
<dbReference type="AlphaFoldDB" id="A0A8J9ZBX8"/>
<dbReference type="PANTHER" id="PTHR10209">
    <property type="entry name" value="OXIDOREDUCTASE, 2OG-FE II OXYGENASE FAMILY PROTEIN"/>
    <property type="match status" value="1"/>
</dbReference>
<evidence type="ECO:0000256" key="4">
    <source>
        <dbReference type="ARBA" id="ARBA00023004"/>
    </source>
</evidence>
<dbReference type="GO" id="GO:0046872">
    <property type="term" value="F:metal ion binding"/>
    <property type="evidence" value="ECO:0007669"/>
    <property type="project" value="UniProtKB-KW"/>
</dbReference>
<dbReference type="PROSITE" id="PS51471">
    <property type="entry name" value="FE2OG_OXY"/>
    <property type="match status" value="1"/>
</dbReference>
<dbReference type="InterPro" id="IPR005123">
    <property type="entry name" value="Oxoglu/Fe-dep_dioxygenase_dom"/>
</dbReference>
<dbReference type="GO" id="GO:0016491">
    <property type="term" value="F:oxidoreductase activity"/>
    <property type="evidence" value="ECO:0007669"/>
    <property type="project" value="UniProtKB-KW"/>
</dbReference>
<keyword evidence="2 5" id="KW-0479">Metal-binding</keyword>
<dbReference type="InterPro" id="IPR026992">
    <property type="entry name" value="DIOX_N"/>
</dbReference>
<evidence type="ECO:0000256" key="1">
    <source>
        <dbReference type="ARBA" id="ARBA00008056"/>
    </source>
</evidence>
<name>A0A8J9ZBX8_BRALA</name>
<evidence type="ECO:0000256" key="3">
    <source>
        <dbReference type="ARBA" id="ARBA00023002"/>
    </source>
</evidence>
<dbReference type="InterPro" id="IPR044861">
    <property type="entry name" value="IPNS-like_FE2OG_OXY"/>
</dbReference>
<gene>
    <name evidence="7" type="primary">Hypp8886</name>
    <name evidence="7" type="ORF">BLAG_LOCUS11292</name>
</gene>
<dbReference type="Gene3D" id="2.60.120.330">
    <property type="entry name" value="B-lactam Antibiotic, Isopenicillin N Synthase, Chain"/>
    <property type="match status" value="1"/>
</dbReference>
<comment type="similarity">
    <text evidence="1 5">Belongs to the iron/ascorbate-dependent oxidoreductase family.</text>
</comment>
<dbReference type="InterPro" id="IPR027443">
    <property type="entry name" value="IPNS-like_sf"/>
</dbReference>
<dbReference type="SUPFAM" id="SSF51197">
    <property type="entry name" value="Clavaminate synthase-like"/>
    <property type="match status" value="1"/>
</dbReference>
<proteinExistence type="inferred from homology"/>